<keyword evidence="3" id="KW-1185">Reference proteome</keyword>
<organism evidence="2 3">
    <name type="scientific">Mycena alexandri</name>
    <dbReference type="NCBI Taxonomy" id="1745969"/>
    <lineage>
        <taxon>Eukaryota</taxon>
        <taxon>Fungi</taxon>
        <taxon>Dikarya</taxon>
        <taxon>Basidiomycota</taxon>
        <taxon>Agaricomycotina</taxon>
        <taxon>Agaricomycetes</taxon>
        <taxon>Agaricomycetidae</taxon>
        <taxon>Agaricales</taxon>
        <taxon>Marasmiineae</taxon>
        <taxon>Mycenaceae</taxon>
        <taxon>Mycena</taxon>
    </lineage>
</organism>
<name>A0AAD6SMU3_9AGAR</name>
<comment type="caution">
    <text evidence="2">The sequence shown here is derived from an EMBL/GenBank/DDBJ whole genome shotgun (WGS) entry which is preliminary data.</text>
</comment>
<evidence type="ECO:0000313" key="3">
    <source>
        <dbReference type="Proteomes" id="UP001218188"/>
    </source>
</evidence>
<feature type="compositionally biased region" description="Basic residues" evidence="1">
    <location>
        <begin position="1"/>
        <end position="23"/>
    </location>
</feature>
<sequence length="325" mass="35306">MAKATKSRTPRKPKTRHGKRHRPQPPVVAYSWTERRADTAALIAARGAWARHQEEVASAQARFVSDLATAFGVSETEILLDREAWLSAPNWQPSCYGWEHVKYPVDTTGTGWGPAPAHSRETKSRSGWGPPATSSTAWGTGNGWQMWGGASTAGGTETPWPANVDPAKRKAMIAARYGIQLPNVNVDTDVSWRLLQKRLKIGPCGDLLLPWSGSVASTKREKAGSRSLKRAPHAAFHDGDGGPMVVGVGTRGGGRGRRAPSGIVAVGRGATRNKTSQQPICSDEKKGIREGLRLRLRFDGFVDGWAVEFDIKCSGRKQEVEAQQR</sequence>
<gene>
    <name evidence="2" type="ORF">C8F04DRAFT_1186440</name>
</gene>
<evidence type="ECO:0000256" key="1">
    <source>
        <dbReference type="SAM" id="MobiDB-lite"/>
    </source>
</evidence>
<dbReference type="EMBL" id="JARJCM010000087">
    <property type="protein sequence ID" value="KAJ7030784.1"/>
    <property type="molecule type" value="Genomic_DNA"/>
</dbReference>
<evidence type="ECO:0000313" key="2">
    <source>
        <dbReference type="EMBL" id="KAJ7030784.1"/>
    </source>
</evidence>
<proteinExistence type="predicted"/>
<feature type="region of interest" description="Disordered" evidence="1">
    <location>
        <begin position="1"/>
        <end position="24"/>
    </location>
</feature>
<protein>
    <submittedName>
        <fullName evidence="2">Uncharacterized protein</fullName>
    </submittedName>
</protein>
<feature type="region of interest" description="Disordered" evidence="1">
    <location>
        <begin position="112"/>
        <end position="141"/>
    </location>
</feature>
<dbReference type="AlphaFoldDB" id="A0AAD6SMU3"/>
<reference evidence="2" key="1">
    <citation type="submission" date="2023-03" db="EMBL/GenBank/DDBJ databases">
        <title>Massive genome expansion in bonnet fungi (Mycena s.s.) driven by repeated elements and novel gene families across ecological guilds.</title>
        <authorList>
            <consortium name="Lawrence Berkeley National Laboratory"/>
            <person name="Harder C.B."/>
            <person name="Miyauchi S."/>
            <person name="Viragh M."/>
            <person name="Kuo A."/>
            <person name="Thoen E."/>
            <person name="Andreopoulos B."/>
            <person name="Lu D."/>
            <person name="Skrede I."/>
            <person name="Drula E."/>
            <person name="Henrissat B."/>
            <person name="Morin E."/>
            <person name="Kohler A."/>
            <person name="Barry K."/>
            <person name="LaButti K."/>
            <person name="Morin E."/>
            <person name="Salamov A."/>
            <person name="Lipzen A."/>
            <person name="Mereny Z."/>
            <person name="Hegedus B."/>
            <person name="Baldrian P."/>
            <person name="Stursova M."/>
            <person name="Weitz H."/>
            <person name="Taylor A."/>
            <person name="Grigoriev I.V."/>
            <person name="Nagy L.G."/>
            <person name="Martin F."/>
            <person name="Kauserud H."/>
        </authorList>
    </citation>
    <scope>NUCLEOTIDE SEQUENCE</scope>
    <source>
        <strain evidence="2">CBHHK200</strain>
    </source>
</reference>
<feature type="region of interest" description="Disordered" evidence="1">
    <location>
        <begin position="220"/>
        <end position="244"/>
    </location>
</feature>
<dbReference type="Proteomes" id="UP001218188">
    <property type="component" value="Unassembled WGS sequence"/>
</dbReference>
<accession>A0AAD6SMU3</accession>